<dbReference type="Pfam" id="PF08000">
    <property type="entry name" value="bPH_1"/>
    <property type="match status" value="1"/>
</dbReference>
<dbReference type="RefSeq" id="WP_102228096.1">
    <property type="nucleotide sequence ID" value="NZ_PNFY01000043.1"/>
</dbReference>
<evidence type="ECO:0000259" key="1">
    <source>
        <dbReference type="Pfam" id="PF08000"/>
    </source>
</evidence>
<evidence type="ECO:0000313" key="3">
    <source>
        <dbReference type="Proteomes" id="UP000235682"/>
    </source>
</evidence>
<protein>
    <recommendedName>
        <fullName evidence="1">Bacterial Pleckstrin homology domain-containing protein</fullName>
    </recommendedName>
</protein>
<dbReference type="InterPro" id="IPR012544">
    <property type="entry name" value="PHb"/>
</dbReference>
<sequence length="103" mass="11672">MNELSSKLSWQFVNEITPPEEIEAILVEGERIVSAFKTFRDVAAFTTKRLVVVDSQGLTGKKKEIYSVPYQSVYMWSTENAGTLDLNSEVELWTKIGSIKIKL</sequence>
<feature type="domain" description="Bacterial Pleckstrin homology" evidence="1">
    <location>
        <begin position="17"/>
        <end position="95"/>
    </location>
</feature>
<keyword evidence="3" id="KW-1185">Reference proteome</keyword>
<dbReference type="OrthoDB" id="9803613at2"/>
<gene>
    <name evidence="2" type="ORF">CJ205_05705</name>
</gene>
<dbReference type="EMBL" id="PNHE01000022">
    <property type="protein sequence ID" value="PMC58184.1"/>
    <property type="molecule type" value="Genomic_DNA"/>
</dbReference>
<dbReference type="Proteomes" id="UP000235682">
    <property type="component" value="Unassembled WGS sequence"/>
</dbReference>
<dbReference type="Gene3D" id="2.30.29.50">
    <property type="entry name" value="Bacterial Pleckstrin homology domain"/>
    <property type="match status" value="1"/>
</dbReference>
<dbReference type="AlphaFoldDB" id="A0A2N6SM89"/>
<accession>A0A2N6SM89</accession>
<dbReference type="InterPro" id="IPR037063">
    <property type="entry name" value="PHb_sf"/>
</dbReference>
<reference evidence="2 3" key="1">
    <citation type="submission" date="2017-09" db="EMBL/GenBank/DDBJ databases">
        <title>Bacterial strain isolated from the female urinary microbiota.</title>
        <authorList>
            <person name="Thomas-White K."/>
            <person name="Kumar N."/>
            <person name="Forster S."/>
            <person name="Putonti C."/>
            <person name="Lawley T."/>
            <person name="Wolfe A.J."/>
        </authorList>
    </citation>
    <scope>NUCLEOTIDE SEQUENCE [LARGE SCALE GENOMIC DNA]</scope>
    <source>
        <strain evidence="2 3">UMB0852</strain>
    </source>
</reference>
<dbReference type="STRING" id="84521.SAMN04487994_10128"/>
<organism evidence="2 3">
    <name type="scientific">Dolosicoccus paucivorans</name>
    <dbReference type="NCBI Taxonomy" id="84521"/>
    <lineage>
        <taxon>Bacteria</taxon>
        <taxon>Bacillati</taxon>
        <taxon>Bacillota</taxon>
        <taxon>Bacilli</taxon>
        <taxon>Lactobacillales</taxon>
        <taxon>Aerococcaceae</taxon>
        <taxon>Dolosicoccus</taxon>
    </lineage>
</organism>
<dbReference type="CDD" id="cd13225">
    <property type="entry name" value="PH-like_bacteria"/>
    <property type="match status" value="1"/>
</dbReference>
<evidence type="ECO:0000313" key="2">
    <source>
        <dbReference type="EMBL" id="PMC58184.1"/>
    </source>
</evidence>
<dbReference type="SUPFAM" id="SSF50729">
    <property type="entry name" value="PH domain-like"/>
    <property type="match status" value="1"/>
</dbReference>
<proteinExistence type="predicted"/>
<comment type="caution">
    <text evidence="2">The sequence shown here is derived from an EMBL/GenBank/DDBJ whole genome shotgun (WGS) entry which is preliminary data.</text>
</comment>
<name>A0A2N6SM89_9LACT</name>